<dbReference type="Proteomes" id="UP001056120">
    <property type="component" value="Linkage Group LG04"/>
</dbReference>
<dbReference type="EMBL" id="CM042021">
    <property type="protein sequence ID" value="KAI3817754.1"/>
    <property type="molecule type" value="Genomic_DNA"/>
</dbReference>
<evidence type="ECO:0000313" key="1">
    <source>
        <dbReference type="EMBL" id="KAI3817754.1"/>
    </source>
</evidence>
<organism evidence="1 2">
    <name type="scientific">Smallanthus sonchifolius</name>
    <dbReference type="NCBI Taxonomy" id="185202"/>
    <lineage>
        <taxon>Eukaryota</taxon>
        <taxon>Viridiplantae</taxon>
        <taxon>Streptophyta</taxon>
        <taxon>Embryophyta</taxon>
        <taxon>Tracheophyta</taxon>
        <taxon>Spermatophyta</taxon>
        <taxon>Magnoliopsida</taxon>
        <taxon>eudicotyledons</taxon>
        <taxon>Gunneridae</taxon>
        <taxon>Pentapetalae</taxon>
        <taxon>asterids</taxon>
        <taxon>campanulids</taxon>
        <taxon>Asterales</taxon>
        <taxon>Asteraceae</taxon>
        <taxon>Asteroideae</taxon>
        <taxon>Heliantheae alliance</taxon>
        <taxon>Millerieae</taxon>
        <taxon>Smallanthus</taxon>
    </lineage>
</organism>
<keyword evidence="2" id="KW-1185">Reference proteome</keyword>
<reference evidence="2" key="1">
    <citation type="journal article" date="2022" name="Mol. Ecol. Resour.">
        <title>The genomes of chicory, endive, great burdock and yacon provide insights into Asteraceae palaeo-polyploidization history and plant inulin production.</title>
        <authorList>
            <person name="Fan W."/>
            <person name="Wang S."/>
            <person name="Wang H."/>
            <person name="Wang A."/>
            <person name="Jiang F."/>
            <person name="Liu H."/>
            <person name="Zhao H."/>
            <person name="Xu D."/>
            <person name="Zhang Y."/>
        </authorList>
    </citation>
    <scope>NUCLEOTIDE SEQUENCE [LARGE SCALE GENOMIC DNA]</scope>
    <source>
        <strain evidence="2">cv. Yunnan</strain>
    </source>
</reference>
<proteinExistence type="predicted"/>
<accession>A0ACB9JBS7</accession>
<reference evidence="1 2" key="2">
    <citation type="journal article" date="2022" name="Mol. Ecol. Resour.">
        <title>The genomes of chicory, endive, great burdock and yacon provide insights into Asteraceae paleo-polyploidization history and plant inulin production.</title>
        <authorList>
            <person name="Fan W."/>
            <person name="Wang S."/>
            <person name="Wang H."/>
            <person name="Wang A."/>
            <person name="Jiang F."/>
            <person name="Liu H."/>
            <person name="Zhao H."/>
            <person name="Xu D."/>
            <person name="Zhang Y."/>
        </authorList>
    </citation>
    <scope>NUCLEOTIDE SEQUENCE [LARGE SCALE GENOMIC DNA]</scope>
    <source>
        <strain evidence="2">cv. Yunnan</strain>
        <tissue evidence="1">Leaves</tissue>
    </source>
</reference>
<gene>
    <name evidence="1" type="ORF">L1987_11552</name>
</gene>
<evidence type="ECO:0000313" key="2">
    <source>
        <dbReference type="Proteomes" id="UP001056120"/>
    </source>
</evidence>
<sequence>MLARWAECSPTFDSSPCPSFWGSAHASAGRKLLRSRQKAVDTAKDSLPLAVVVGGGCVGGWRLCWWVAVAGVGWRVAVMVVEEGGGGRWRVAVVVGDDGGGWRWWVVVVGGGG</sequence>
<comment type="caution">
    <text evidence="1">The sequence shown here is derived from an EMBL/GenBank/DDBJ whole genome shotgun (WGS) entry which is preliminary data.</text>
</comment>
<name>A0ACB9JBS7_9ASTR</name>
<protein>
    <submittedName>
        <fullName evidence="1">Uncharacterized protein</fullName>
    </submittedName>
</protein>